<dbReference type="PANTHER" id="PTHR42844:SF1">
    <property type="entry name" value="DIHYDRONEOPTERIN ALDOLASE 1-RELATED"/>
    <property type="match status" value="1"/>
</dbReference>
<sequence length="105" mass="11301">MDAIEVDALRLRCVIGVSAEERRGLSDVVIDLVIGLPAPAGHGADRVEDTWNYKPPVKAVIAHVEGSEYRTVEALAESVARLLVLEHGAPSARVRVHKPGALRFA</sequence>
<dbReference type="EMBL" id="JBHTIR010002382">
    <property type="protein sequence ID" value="MFD0853700.1"/>
    <property type="molecule type" value="Genomic_DNA"/>
</dbReference>
<protein>
    <recommendedName>
        <fullName evidence="4">dihydroneopterin aldolase</fullName>
        <ecNumber evidence="4">4.1.2.25</ecNumber>
    </recommendedName>
    <alternativeName>
        <fullName evidence="7">7,8-dihydroneopterin aldolase</fullName>
    </alternativeName>
</protein>
<dbReference type="InterPro" id="IPR006157">
    <property type="entry name" value="FolB_dom"/>
</dbReference>
<keyword evidence="10" id="KW-1185">Reference proteome</keyword>
<comment type="caution">
    <text evidence="9">The sequence shown here is derived from an EMBL/GenBank/DDBJ whole genome shotgun (WGS) entry which is preliminary data.</text>
</comment>
<evidence type="ECO:0000256" key="3">
    <source>
        <dbReference type="ARBA" id="ARBA00005708"/>
    </source>
</evidence>
<gene>
    <name evidence="9" type="ORF">ACFQ07_15790</name>
</gene>
<keyword evidence="6" id="KW-0456">Lyase</keyword>
<feature type="non-terminal residue" evidence="9">
    <location>
        <position position="105"/>
    </location>
</feature>
<dbReference type="InterPro" id="IPR006156">
    <property type="entry name" value="Dihydroneopterin_aldolase"/>
</dbReference>
<accession>A0ABW3CGT3</accession>
<proteinExistence type="inferred from homology"/>
<evidence type="ECO:0000256" key="6">
    <source>
        <dbReference type="ARBA" id="ARBA00023239"/>
    </source>
</evidence>
<dbReference type="Gene3D" id="3.30.1130.10">
    <property type="match status" value="1"/>
</dbReference>
<organism evidence="9 10">
    <name type="scientific">Actinomadura adrarensis</name>
    <dbReference type="NCBI Taxonomy" id="1819600"/>
    <lineage>
        <taxon>Bacteria</taxon>
        <taxon>Bacillati</taxon>
        <taxon>Actinomycetota</taxon>
        <taxon>Actinomycetes</taxon>
        <taxon>Streptosporangiales</taxon>
        <taxon>Thermomonosporaceae</taxon>
        <taxon>Actinomadura</taxon>
    </lineage>
</organism>
<evidence type="ECO:0000256" key="7">
    <source>
        <dbReference type="ARBA" id="ARBA00032903"/>
    </source>
</evidence>
<reference evidence="10" key="1">
    <citation type="journal article" date="2019" name="Int. J. Syst. Evol. Microbiol.">
        <title>The Global Catalogue of Microorganisms (GCM) 10K type strain sequencing project: providing services to taxonomists for standard genome sequencing and annotation.</title>
        <authorList>
            <consortium name="The Broad Institute Genomics Platform"/>
            <consortium name="The Broad Institute Genome Sequencing Center for Infectious Disease"/>
            <person name="Wu L."/>
            <person name="Ma J."/>
        </authorList>
    </citation>
    <scope>NUCLEOTIDE SEQUENCE [LARGE SCALE GENOMIC DNA]</scope>
    <source>
        <strain evidence="10">JCM 31696</strain>
    </source>
</reference>
<dbReference type="Proteomes" id="UP001597083">
    <property type="component" value="Unassembled WGS sequence"/>
</dbReference>
<feature type="domain" description="Dihydroneopterin aldolase/epimerase" evidence="8">
    <location>
        <begin position="4"/>
        <end position="105"/>
    </location>
</feature>
<evidence type="ECO:0000256" key="4">
    <source>
        <dbReference type="ARBA" id="ARBA00013043"/>
    </source>
</evidence>
<comment type="catalytic activity">
    <reaction evidence="1">
        <text>7,8-dihydroneopterin = 6-hydroxymethyl-7,8-dihydropterin + glycolaldehyde</text>
        <dbReference type="Rhea" id="RHEA:10540"/>
        <dbReference type="ChEBI" id="CHEBI:17001"/>
        <dbReference type="ChEBI" id="CHEBI:17071"/>
        <dbReference type="ChEBI" id="CHEBI:44841"/>
        <dbReference type="EC" id="4.1.2.25"/>
    </reaction>
</comment>
<evidence type="ECO:0000256" key="1">
    <source>
        <dbReference type="ARBA" id="ARBA00001353"/>
    </source>
</evidence>
<evidence type="ECO:0000256" key="2">
    <source>
        <dbReference type="ARBA" id="ARBA00005013"/>
    </source>
</evidence>
<dbReference type="Pfam" id="PF02152">
    <property type="entry name" value="FolB"/>
    <property type="match status" value="1"/>
</dbReference>
<dbReference type="PANTHER" id="PTHR42844">
    <property type="entry name" value="DIHYDRONEOPTERIN ALDOLASE 1-RELATED"/>
    <property type="match status" value="1"/>
</dbReference>
<comment type="pathway">
    <text evidence="2">Cofactor biosynthesis; tetrahydrofolate biosynthesis; 2-amino-4-hydroxy-6-hydroxymethyl-7,8-dihydropteridine diphosphate from 7,8-dihydroneopterin triphosphate: step 3/4.</text>
</comment>
<evidence type="ECO:0000313" key="9">
    <source>
        <dbReference type="EMBL" id="MFD0853700.1"/>
    </source>
</evidence>
<keyword evidence="5" id="KW-0289">Folate biosynthesis</keyword>
<comment type="similarity">
    <text evidence="3">Belongs to the DHNA family.</text>
</comment>
<dbReference type="NCBIfam" id="TIGR00526">
    <property type="entry name" value="folB_dom"/>
    <property type="match status" value="1"/>
</dbReference>
<dbReference type="SUPFAM" id="SSF55620">
    <property type="entry name" value="Tetrahydrobiopterin biosynthesis enzymes-like"/>
    <property type="match status" value="1"/>
</dbReference>
<dbReference type="EC" id="4.1.2.25" evidence="4"/>
<evidence type="ECO:0000256" key="5">
    <source>
        <dbReference type="ARBA" id="ARBA00022909"/>
    </source>
</evidence>
<name>A0ABW3CGT3_9ACTN</name>
<evidence type="ECO:0000313" key="10">
    <source>
        <dbReference type="Proteomes" id="UP001597083"/>
    </source>
</evidence>
<evidence type="ECO:0000259" key="8">
    <source>
        <dbReference type="SMART" id="SM00905"/>
    </source>
</evidence>
<dbReference type="InterPro" id="IPR043133">
    <property type="entry name" value="GTP-CH-I_C/QueF"/>
</dbReference>
<dbReference type="SMART" id="SM00905">
    <property type="entry name" value="FolB"/>
    <property type="match status" value="1"/>
</dbReference>